<protein>
    <recommendedName>
        <fullName evidence="2">Bleomycin resistance protein</fullName>
    </recommendedName>
</protein>
<comment type="similarity">
    <text evidence="1">Belongs to the bleomycin resistance protein family.</text>
</comment>
<evidence type="ECO:0000313" key="5">
    <source>
        <dbReference type="EMBL" id="MFF0541752.1"/>
    </source>
</evidence>
<accession>A0ABW6PH81</accession>
<proteinExistence type="inferred from homology"/>
<dbReference type="Gene3D" id="3.10.180.10">
    <property type="entry name" value="2,3-Dihydroxybiphenyl 1,2-Dioxygenase, domain 1"/>
    <property type="match status" value="1"/>
</dbReference>
<dbReference type="Proteomes" id="UP001601444">
    <property type="component" value="Unassembled WGS sequence"/>
</dbReference>
<dbReference type="RefSeq" id="WP_387698844.1">
    <property type="nucleotide sequence ID" value="NZ_JBIAMX010000001.1"/>
</dbReference>
<keyword evidence="3" id="KW-0046">Antibiotic resistance</keyword>
<evidence type="ECO:0000256" key="2">
    <source>
        <dbReference type="ARBA" id="ARBA00021572"/>
    </source>
</evidence>
<dbReference type="InterPro" id="IPR029068">
    <property type="entry name" value="Glyas_Bleomycin-R_OHBP_Dase"/>
</dbReference>
<dbReference type="PROSITE" id="PS51819">
    <property type="entry name" value="VOC"/>
    <property type="match status" value="1"/>
</dbReference>
<name>A0ABW6PH81_9NOCA</name>
<evidence type="ECO:0000256" key="1">
    <source>
        <dbReference type="ARBA" id="ARBA00011051"/>
    </source>
</evidence>
<evidence type="ECO:0000259" key="4">
    <source>
        <dbReference type="PROSITE" id="PS51819"/>
    </source>
</evidence>
<dbReference type="Pfam" id="PF19581">
    <property type="entry name" value="Glyoxalase_7"/>
    <property type="match status" value="1"/>
</dbReference>
<evidence type="ECO:0000313" key="6">
    <source>
        <dbReference type="Proteomes" id="UP001601444"/>
    </source>
</evidence>
<comment type="caution">
    <text evidence="5">The sequence shown here is derived from an EMBL/GenBank/DDBJ whole genome shotgun (WGS) entry which is preliminary data.</text>
</comment>
<sequence>MYDNEPVGFAPAIPVLRMFEVDHAYAFYRDYLGFRIDWEHRFGADFPLYAQVSRGALRLHLSEHHGDGTPGSVVWIVVGDIHAFHRELAAKNYRYAEPGCPVDGPGGIGFDLTDPSGNVLRFAQPPVDGGEAG</sequence>
<dbReference type="InterPro" id="IPR037523">
    <property type="entry name" value="VOC_core"/>
</dbReference>
<organism evidence="5 6">
    <name type="scientific">Nocardia thailandica</name>
    <dbReference type="NCBI Taxonomy" id="257275"/>
    <lineage>
        <taxon>Bacteria</taxon>
        <taxon>Bacillati</taxon>
        <taxon>Actinomycetota</taxon>
        <taxon>Actinomycetes</taxon>
        <taxon>Mycobacteriales</taxon>
        <taxon>Nocardiaceae</taxon>
        <taxon>Nocardia</taxon>
    </lineage>
</organism>
<dbReference type="InterPro" id="IPR000335">
    <property type="entry name" value="Bleomycin-R"/>
</dbReference>
<dbReference type="CDD" id="cd08349">
    <property type="entry name" value="BLMA_like"/>
    <property type="match status" value="1"/>
</dbReference>
<keyword evidence="6" id="KW-1185">Reference proteome</keyword>
<dbReference type="EMBL" id="JBIAMX010000001">
    <property type="protein sequence ID" value="MFF0541752.1"/>
    <property type="molecule type" value="Genomic_DNA"/>
</dbReference>
<dbReference type="SUPFAM" id="SSF54593">
    <property type="entry name" value="Glyoxalase/Bleomycin resistance protein/Dihydroxybiphenyl dioxygenase"/>
    <property type="match status" value="1"/>
</dbReference>
<feature type="domain" description="VOC" evidence="4">
    <location>
        <begin position="10"/>
        <end position="125"/>
    </location>
</feature>
<evidence type="ECO:0000256" key="3">
    <source>
        <dbReference type="ARBA" id="ARBA00023251"/>
    </source>
</evidence>
<gene>
    <name evidence="5" type="ORF">ACFYTF_02850</name>
</gene>
<reference evidence="5 6" key="1">
    <citation type="submission" date="2024-10" db="EMBL/GenBank/DDBJ databases">
        <title>The Natural Products Discovery Center: Release of the First 8490 Sequenced Strains for Exploring Actinobacteria Biosynthetic Diversity.</title>
        <authorList>
            <person name="Kalkreuter E."/>
            <person name="Kautsar S.A."/>
            <person name="Yang D."/>
            <person name="Bader C.D."/>
            <person name="Teijaro C.N."/>
            <person name="Fluegel L."/>
            <person name="Davis C.M."/>
            <person name="Simpson J.R."/>
            <person name="Lauterbach L."/>
            <person name="Steele A.D."/>
            <person name="Gui C."/>
            <person name="Meng S."/>
            <person name="Li G."/>
            <person name="Viehrig K."/>
            <person name="Ye F."/>
            <person name="Su P."/>
            <person name="Kiefer A.F."/>
            <person name="Nichols A."/>
            <person name="Cepeda A.J."/>
            <person name="Yan W."/>
            <person name="Fan B."/>
            <person name="Jiang Y."/>
            <person name="Adhikari A."/>
            <person name="Zheng C.-J."/>
            <person name="Schuster L."/>
            <person name="Cowan T.M."/>
            <person name="Smanski M.J."/>
            <person name="Chevrette M.G."/>
            <person name="De Carvalho L.P.S."/>
            <person name="Shen B."/>
        </authorList>
    </citation>
    <scope>NUCLEOTIDE SEQUENCE [LARGE SCALE GENOMIC DNA]</scope>
    <source>
        <strain evidence="5 6">NPDC004045</strain>
    </source>
</reference>